<keyword evidence="2" id="KW-0223">Dioxygenase</keyword>
<organism evidence="2">
    <name type="scientific">Rosellinia necatrix</name>
    <name type="common">White root-rot fungus</name>
    <dbReference type="NCBI Taxonomy" id="77044"/>
    <lineage>
        <taxon>Eukaryota</taxon>
        <taxon>Fungi</taxon>
        <taxon>Dikarya</taxon>
        <taxon>Ascomycota</taxon>
        <taxon>Pezizomycotina</taxon>
        <taxon>Sordariomycetes</taxon>
        <taxon>Xylariomycetidae</taxon>
        <taxon>Xylariales</taxon>
        <taxon>Xylariaceae</taxon>
        <taxon>Rosellinia</taxon>
    </lineage>
</organism>
<keyword evidence="3" id="KW-1185">Reference proteome</keyword>
<dbReference type="PANTHER" id="PTHR12110:SF38">
    <property type="entry name" value="DIOXYGENASE, PUTATIVE (AFU_ORTHOLOGUE AFUA_6G00240)-RELATED"/>
    <property type="match status" value="1"/>
</dbReference>
<evidence type="ECO:0000259" key="1">
    <source>
        <dbReference type="Pfam" id="PF01261"/>
    </source>
</evidence>
<dbReference type="InterPro" id="IPR050312">
    <property type="entry name" value="IolE/XylAMocC-like"/>
</dbReference>
<proteinExistence type="predicted"/>
<dbReference type="AlphaFoldDB" id="A0A1S7UH91"/>
<dbReference type="EMBL" id="DF977446">
    <property type="protein sequence ID" value="GAP82499.1"/>
    <property type="molecule type" value="Genomic_DNA"/>
</dbReference>
<dbReference type="InterPro" id="IPR036237">
    <property type="entry name" value="Xyl_isomerase-like_sf"/>
</dbReference>
<dbReference type="Pfam" id="PF01261">
    <property type="entry name" value="AP_endonuc_2"/>
    <property type="match status" value="1"/>
</dbReference>
<dbReference type="Gene3D" id="3.20.20.150">
    <property type="entry name" value="Divalent-metal-dependent TIM barrel enzymes"/>
    <property type="match status" value="1"/>
</dbReference>
<protein>
    <submittedName>
        <fullName evidence="2">Putative 4-hydroxyphenylpyruvate dioxygenase</fullName>
    </submittedName>
</protein>
<dbReference type="Proteomes" id="UP000054516">
    <property type="component" value="Unassembled WGS sequence"/>
</dbReference>
<accession>A0A1S7UH91</accession>
<reference evidence="2" key="1">
    <citation type="submission" date="2016-03" db="EMBL/GenBank/DDBJ databases">
        <title>Draft genome sequence of Rosellinia necatrix.</title>
        <authorList>
            <person name="Kanematsu S."/>
        </authorList>
    </citation>
    <scope>NUCLEOTIDE SEQUENCE [LARGE SCALE GENOMIC DNA]</scope>
    <source>
        <strain evidence="2">W97</strain>
    </source>
</reference>
<dbReference type="PANTHER" id="PTHR12110">
    <property type="entry name" value="HYDROXYPYRUVATE ISOMERASE"/>
    <property type="match status" value="1"/>
</dbReference>
<dbReference type="OrthoDB" id="5360893at2759"/>
<sequence>MTLPPGLRNKIAVATVSLGRHSSHTLERKIQAVAKYGFHGIELAHADLVHHAQAKNLSLVETAHEVNALCKAAGVEVLTLSPLKHFEGNLLDPLEPRLETAQEWVELAVAAGAGIVQMPSQFLPGQDAATGDGGVIIPELRALADMAAESGVSIGYEAVAFGRFQRTWQDALRIVEAVGRPNFGLCLDSFHVHSLLWADAYATTGRRENGDDELRRSMLEFLDRCPRDKVLWIQLSDASRFDPPLTDESPLFEGLEVHDANLAWSRCARPFPLEYPGYCPVVDIARVWILEFGWKGWVSLEGFLAETHLEANGPEAMAERAQISVGKLCAALGI</sequence>
<name>A0A1S7UH91_ROSNE</name>
<evidence type="ECO:0000313" key="2">
    <source>
        <dbReference type="EMBL" id="GAP82499.1"/>
    </source>
</evidence>
<dbReference type="GO" id="GO:0051213">
    <property type="term" value="F:dioxygenase activity"/>
    <property type="evidence" value="ECO:0007669"/>
    <property type="project" value="UniProtKB-KW"/>
</dbReference>
<gene>
    <name evidence="2" type="ORF">SAMD00023353_0100470</name>
</gene>
<dbReference type="InterPro" id="IPR013022">
    <property type="entry name" value="Xyl_isomerase-like_TIM-brl"/>
</dbReference>
<keyword evidence="2" id="KW-0670">Pyruvate</keyword>
<evidence type="ECO:0000313" key="3">
    <source>
        <dbReference type="Proteomes" id="UP000054516"/>
    </source>
</evidence>
<dbReference type="SUPFAM" id="SSF51658">
    <property type="entry name" value="Xylose isomerase-like"/>
    <property type="match status" value="1"/>
</dbReference>
<keyword evidence="2" id="KW-0560">Oxidoreductase</keyword>
<dbReference type="OMA" id="NLCFAAH"/>
<feature type="domain" description="Xylose isomerase-like TIM barrel" evidence="1">
    <location>
        <begin position="30"/>
        <end position="312"/>
    </location>
</feature>
<dbReference type="STRING" id="77044.A0A1S7UH91"/>